<evidence type="ECO:0000256" key="1">
    <source>
        <dbReference type="SAM" id="MobiDB-lite"/>
    </source>
</evidence>
<gene>
    <name evidence="2" type="ORF">HYH02_002689</name>
</gene>
<feature type="region of interest" description="Disordered" evidence="1">
    <location>
        <begin position="444"/>
        <end position="474"/>
    </location>
</feature>
<dbReference type="Proteomes" id="UP000613740">
    <property type="component" value="Unassembled WGS sequence"/>
</dbReference>
<feature type="compositionally biased region" description="Polar residues" evidence="1">
    <location>
        <begin position="397"/>
        <end position="415"/>
    </location>
</feature>
<comment type="caution">
    <text evidence="2">The sequence shown here is derived from an EMBL/GenBank/DDBJ whole genome shotgun (WGS) entry which is preliminary data.</text>
</comment>
<feature type="region of interest" description="Disordered" evidence="1">
    <location>
        <begin position="261"/>
        <end position="313"/>
    </location>
</feature>
<feature type="region of interest" description="Disordered" evidence="1">
    <location>
        <begin position="526"/>
        <end position="558"/>
    </location>
</feature>
<feature type="compositionally biased region" description="Polar residues" evidence="1">
    <location>
        <begin position="27"/>
        <end position="37"/>
    </location>
</feature>
<feature type="compositionally biased region" description="Gly residues" evidence="1">
    <location>
        <begin position="350"/>
        <end position="359"/>
    </location>
</feature>
<feature type="region of interest" description="Disordered" evidence="1">
    <location>
        <begin position="26"/>
        <end position="75"/>
    </location>
</feature>
<feature type="region of interest" description="Disordered" evidence="1">
    <location>
        <begin position="89"/>
        <end position="169"/>
    </location>
</feature>
<evidence type="ECO:0000313" key="2">
    <source>
        <dbReference type="EMBL" id="KAG2452447.1"/>
    </source>
</evidence>
<feature type="compositionally biased region" description="Low complexity" evidence="1">
    <location>
        <begin position="374"/>
        <end position="384"/>
    </location>
</feature>
<dbReference type="EMBL" id="JAEHOD010000005">
    <property type="protein sequence ID" value="KAG2452447.1"/>
    <property type="molecule type" value="Genomic_DNA"/>
</dbReference>
<dbReference type="OrthoDB" id="120976at2759"/>
<feature type="region of interest" description="Disordered" evidence="1">
    <location>
        <begin position="607"/>
        <end position="633"/>
    </location>
</feature>
<name>A0A835WS41_9CHLO</name>
<reference evidence="2" key="1">
    <citation type="journal article" date="2020" name="bioRxiv">
        <title>Comparative genomics of Chlamydomonas.</title>
        <authorList>
            <person name="Craig R.J."/>
            <person name="Hasan A.R."/>
            <person name="Ness R.W."/>
            <person name="Keightley P.D."/>
        </authorList>
    </citation>
    <scope>NUCLEOTIDE SEQUENCE</scope>
    <source>
        <strain evidence="2">CCAP 11/173</strain>
    </source>
</reference>
<feature type="compositionally biased region" description="Pro residues" evidence="1">
    <location>
        <begin position="137"/>
        <end position="149"/>
    </location>
</feature>
<protein>
    <submittedName>
        <fullName evidence="2">Uncharacterized protein</fullName>
    </submittedName>
</protein>
<evidence type="ECO:0000313" key="3">
    <source>
        <dbReference type="Proteomes" id="UP000613740"/>
    </source>
</evidence>
<sequence>MSTHKPAIPVDWTRAEESFRVARCASTEPSEYASTISPGRFARHGLHQGPHPSLRDEGGPARMLPGTSSSSLNPPLSFLHNSYASTHGSARWDAKDAPGPPAAVAPGPSAGSQHPQPTHGQHHEAWAPRPPSGLQQPSPPRQQPQPPSASPAVGGSGSTSTSTSYCSSLLPSRMTGTDLARAALGRLATAEQTLRDVTTPVSSPGAGGATVGALGAGGGVGSAGRFHAHRLTVNPGSPGAHGGAGAGAGSIRVAFASCASPTAGGSPGAGAPTGLPPRPPPAPLGALSPAADPHTASPGRVPLQPGSPARERRHLMGGGAHFAVPPPVSEAPDVACLDAVAADAEACSGVEGGEGGAGESGSPQRLGAGRSPNARSGWGRLAARSGGGGGHQPSGSTFTSFSDRHQQSAAGSGSMKQRAVGAGSMKSRQAAIGAGGWGVVGMAAGQQPAPGQHLQRGGSIHASAAGGGGGGGASAAATAMALRMVQGLQERDEFSLVAAARQRQLRINTPGPLDGRRTASPSLMMMRRQQHQQQQQAQLQPQAQPQTQPLSSGGAPLAGAADQQLQLQQLPSLLAQQRQASLTAPESPEHGLDGVVDIFRSQPIPSASLLLDSPGTSRPASFTCSGANPQQRPGGAYIDDRALSCPGISLDLGLAPGVTVMAAAQDADDNGIEVLGPVAAALEVAAALAARPREEAAAAAAAEAVQVPNPNIILRSHPELGGSFTGATASPGRGAGLRPSGPVVMYSPQASMSGSSGAVMALAQAYASTGATAGGSGGGGGGGGGLSRASRISAGALGSGPNEFYSTTSFTGGASTGTVGATGGMGMGMGMGMGSSSVSASGEAVARASASFGASGSRASASGRFSSPPPQLRLGLGLGLAGAAAAAAGAGAGAAVPPAAHSGGATAREAAAALAAVRALEGRYGSAVAPDEELLALEQEAAFRDRSVRMQDALQAANPAAYSEEAAEAAEAAYRALAERAKLRLRRLLAEPTTDQAAARQLQNAVMELGSFRPFFLPPVLERTKMERAPLEHRREEKRWLLDESIFAARRKENEARDYFDSEKVRKAQLRLDWERIACKTRFRKMVARSDLGVKNDGQRLEEELGEVRQELEKHAGLIRSAFIYYSAANGALTSTNILQMGANVWLNFCNDAGIVHPTQRGCTVQDLQTIFISVNFEEESETAEAEANDDDAMMRFEFMEGIVRAAFGKYIESKRCSDSSDAVAMMLADILAAPDLPPEAQVDPDVFRRTRFYTPGVEAVLKEYYDLLLGMYKLYKARDRAKLFWPEHWAAFLDSNKLLGLATGVERHESKIIYCWSQALVADELRRRQRAVSLTFWDFVEAVARLADLISPPGHEDIAAYFKTKGDVAPQPDRLVYEYYRHVGDAGTDRKRASAELVASPSRPLEVKLRLLLEYLVVSLREAWGGKDAKDVATKVLKMAHYLSGGIEMH</sequence>
<feature type="region of interest" description="Disordered" evidence="1">
    <location>
        <begin position="348"/>
        <end position="423"/>
    </location>
</feature>
<feature type="compositionally biased region" description="Pro residues" evidence="1">
    <location>
        <begin position="274"/>
        <end position="283"/>
    </location>
</feature>
<feature type="compositionally biased region" description="Low complexity" evidence="1">
    <location>
        <begin position="261"/>
        <end position="273"/>
    </location>
</feature>
<organism evidence="2 3">
    <name type="scientific">Chlamydomonas schloesseri</name>
    <dbReference type="NCBI Taxonomy" id="2026947"/>
    <lineage>
        <taxon>Eukaryota</taxon>
        <taxon>Viridiplantae</taxon>
        <taxon>Chlorophyta</taxon>
        <taxon>core chlorophytes</taxon>
        <taxon>Chlorophyceae</taxon>
        <taxon>CS clade</taxon>
        <taxon>Chlamydomonadales</taxon>
        <taxon>Chlamydomonadaceae</taxon>
        <taxon>Chlamydomonas</taxon>
    </lineage>
</organism>
<feature type="compositionally biased region" description="Low complexity" evidence="1">
    <location>
        <begin position="150"/>
        <end position="169"/>
    </location>
</feature>
<accession>A0A835WS41</accession>
<proteinExistence type="predicted"/>
<keyword evidence="3" id="KW-1185">Reference proteome</keyword>
<feature type="compositionally biased region" description="Polar residues" evidence="1">
    <location>
        <begin position="614"/>
        <end position="631"/>
    </location>
</feature>
<feature type="compositionally biased region" description="Low complexity" evidence="1">
    <location>
        <begin position="531"/>
        <end position="558"/>
    </location>
</feature>